<evidence type="ECO:0000256" key="1">
    <source>
        <dbReference type="SAM" id="SignalP"/>
    </source>
</evidence>
<organism evidence="2">
    <name type="scientific">Melampsora lini</name>
    <name type="common">Rust fungus</name>
    <name type="synonym">Xyloma lini</name>
    <dbReference type="NCBI Taxonomy" id="5261"/>
    <lineage>
        <taxon>Eukaryota</taxon>
        <taxon>Fungi</taxon>
        <taxon>Dikarya</taxon>
        <taxon>Basidiomycota</taxon>
        <taxon>Pucciniomycotina</taxon>
        <taxon>Pucciniomycetes</taxon>
        <taxon>Pucciniales</taxon>
        <taxon>Melampsoraceae</taxon>
        <taxon>Melampsora</taxon>
    </lineage>
</organism>
<keyword evidence="1" id="KW-0732">Signal</keyword>
<evidence type="ECO:0000313" key="2">
    <source>
        <dbReference type="EMBL" id="ABF56224.1"/>
    </source>
</evidence>
<feature type="signal peptide" evidence="1">
    <location>
        <begin position="1"/>
        <end position="23"/>
    </location>
</feature>
<dbReference type="InterPro" id="IPR021608">
    <property type="entry name" value="AvrL567"/>
</dbReference>
<reference evidence="2" key="1">
    <citation type="journal article" date="2006" name="Proc. Natl. Acad. Sci. U.S.A.">
        <title>Direct protein interaction underlies gene-for-gene specificity and coevolution of the flax resistance genes and flax rust avirulence genes.</title>
        <authorList>
            <person name="Dodds P.N."/>
            <person name="Lawrence G.J."/>
            <person name="Catanzariti A.M."/>
            <person name="Teh T."/>
            <person name="Wang C.I."/>
            <person name="Ayliffe M.A."/>
            <person name="Kobe B."/>
            <person name="Ellis J.G."/>
        </authorList>
    </citation>
    <scope>NUCLEOTIDE SEQUENCE</scope>
</reference>
<proteinExistence type="predicted"/>
<sequence length="150" mass="16886">MKINLSWKTYAVLSIVSLGGIHAMEHVPAELTGVSEGYTRFYRSSTASVVLSGLVKVKWDNEQMTMPLFKWIGGEQAEELHFCVHIAHSSGPKLNRARTLGTVNSNMDQHWAQAYSHSGATRRTIQDCHLFENDIPNFPDYIKIKLVPKT</sequence>
<accession>Q1HBJ8</accession>
<dbReference type="Pfam" id="PF11529">
    <property type="entry name" value="AvrL567-A"/>
    <property type="match status" value="1"/>
</dbReference>
<name>Q1HBJ8_MELLI</name>
<protein>
    <submittedName>
        <fullName evidence="2">AvrL567-L</fullName>
    </submittedName>
</protein>
<dbReference type="AlphaFoldDB" id="Q1HBJ8"/>
<dbReference type="EMBL" id="DQ507827">
    <property type="protein sequence ID" value="ABF56224.1"/>
    <property type="molecule type" value="Genomic_DNA"/>
</dbReference>
<feature type="chain" id="PRO_5004190013" evidence="1">
    <location>
        <begin position="24"/>
        <end position="150"/>
    </location>
</feature>
<dbReference type="Gene3D" id="2.60.40.2510">
    <property type="match status" value="1"/>
</dbReference>
<dbReference type="InterPro" id="IPR038481">
    <property type="entry name" value="Melampsora_AvrL567_sf"/>
</dbReference>